<evidence type="ECO:0000256" key="2">
    <source>
        <dbReference type="SAM" id="SignalP"/>
    </source>
</evidence>
<evidence type="ECO:0008006" key="5">
    <source>
        <dbReference type="Google" id="ProtNLM"/>
    </source>
</evidence>
<protein>
    <recommendedName>
        <fullName evidence="5">Secreted protein</fullName>
    </recommendedName>
</protein>
<reference evidence="3 4" key="1">
    <citation type="journal article" date="2019" name="Mol. Biol. Evol.">
        <title>Blast fungal genomes show frequent chromosomal changes, gene gains and losses, and effector gene turnover.</title>
        <authorList>
            <person name="Gomez Luciano L.B."/>
            <person name="Jason Tsai I."/>
            <person name="Chuma I."/>
            <person name="Tosa Y."/>
            <person name="Chen Y.H."/>
            <person name="Li J.Y."/>
            <person name="Li M.Y."/>
            <person name="Jade Lu M.Y."/>
            <person name="Nakayashiki H."/>
            <person name="Li W.H."/>
        </authorList>
    </citation>
    <scope>NUCLEOTIDE SEQUENCE [LARGE SCALE GENOMIC DNA]</scope>
    <source>
        <strain evidence="3">MZ5-1-6</strain>
    </source>
</reference>
<feature type="compositionally biased region" description="Acidic residues" evidence="1">
    <location>
        <begin position="209"/>
        <end position="220"/>
    </location>
</feature>
<feature type="chain" id="PRO_5020750908" description="Secreted protein" evidence="2">
    <location>
        <begin position="19"/>
        <end position="220"/>
    </location>
</feature>
<evidence type="ECO:0000313" key="4">
    <source>
        <dbReference type="Proteomes" id="UP000294847"/>
    </source>
</evidence>
<name>A0A4P7NP20_PYROR</name>
<dbReference type="AlphaFoldDB" id="A0A4P7NP20"/>
<accession>A0A4P7NP20</accession>
<sequence length="220" mass="23929">MLCVPFLVLVLLFGNVLALAPVSSTQGLTAGQQVHRRGVPDPEEKESYVVDLQPPTVLSKCNSFNCHDPDRKPEVGETVVDGKVQKIPFDQLKLWKTVADAYDYIVKNFPKQFAYIYHIDGNAIEPKADPRTALAKISWSNVVGSRLIANKKFNPVEEPNRKFKAIKKKGASLLKSCFGLGGGKKPGKKCKSTGAAARAGAKVRRAAGDDQDADGDCECE</sequence>
<organism evidence="3 4">
    <name type="scientific">Pyricularia oryzae</name>
    <name type="common">Rice blast fungus</name>
    <name type="synonym">Magnaporthe oryzae</name>
    <dbReference type="NCBI Taxonomy" id="318829"/>
    <lineage>
        <taxon>Eukaryota</taxon>
        <taxon>Fungi</taxon>
        <taxon>Dikarya</taxon>
        <taxon>Ascomycota</taxon>
        <taxon>Pezizomycotina</taxon>
        <taxon>Sordariomycetes</taxon>
        <taxon>Sordariomycetidae</taxon>
        <taxon>Magnaporthales</taxon>
        <taxon>Pyriculariaceae</taxon>
        <taxon>Pyricularia</taxon>
    </lineage>
</organism>
<feature type="signal peptide" evidence="2">
    <location>
        <begin position="1"/>
        <end position="18"/>
    </location>
</feature>
<keyword evidence="2" id="KW-0732">Signal</keyword>
<feature type="region of interest" description="Disordered" evidence="1">
    <location>
        <begin position="183"/>
        <end position="220"/>
    </location>
</feature>
<evidence type="ECO:0000313" key="3">
    <source>
        <dbReference type="EMBL" id="QBZ63446.1"/>
    </source>
</evidence>
<evidence type="ECO:0000256" key="1">
    <source>
        <dbReference type="SAM" id="MobiDB-lite"/>
    </source>
</evidence>
<dbReference type="EMBL" id="CP034209">
    <property type="protein sequence ID" value="QBZ63446.1"/>
    <property type="molecule type" value="Genomic_DNA"/>
</dbReference>
<dbReference type="Proteomes" id="UP000294847">
    <property type="component" value="Chromosome 6"/>
</dbReference>
<dbReference type="SUPFAM" id="SSF56399">
    <property type="entry name" value="ADP-ribosylation"/>
    <property type="match status" value="1"/>
</dbReference>
<proteinExistence type="predicted"/>
<gene>
    <name evidence="3" type="ORF">PoMZ_05127</name>
</gene>